<dbReference type="GO" id="GO:0006974">
    <property type="term" value="P:DNA damage response"/>
    <property type="evidence" value="ECO:0007669"/>
    <property type="project" value="InterPro"/>
</dbReference>
<dbReference type="GO" id="GO:0004674">
    <property type="term" value="F:protein serine/threonine kinase activity"/>
    <property type="evidence" value="ECO:0007669"/>
    <property type="project" value="InterPro"/>
</dbReference>
<organism evidence="1 2">
    <name type="scientific">Acer saccharum</name>
    <name type="common">Sugar maple</name>
    <dbReference type="NCBI Taxonomy" id="4024"/>
    <lineage>
        <taxon>Eukaryota</taxon>
        <taxon>Viridiplantae</taxon>
        <taxon>Streptophyta</taxon>
        <taxon>Embryophyta</taxon>
        <taxon>Tracheophyta</taxon>
        <taxon>Spermatophyta</taxon>
        <taxon>Magnoliopsida</taxon>
        <taxon>eudicotyledons</taxon>
        <taxon>Gunneridae</taxon>
        <taxon>Pentapetalae</taxon>
        <taxon>rosids</taxon>
        <taxon>malvids</taxon>
        <taxon>Sapindales</taxon>
        <taxon>Sapindaceae</taxon>
        <taxon>Hippocastanoideae</taxon>
        <taxon>Acereae</taxon>
        <taxon>Acer</taxon>
    </lineage>
</organism>
<evidence type="ECO:0000313" key="1">
    <source>
        <dbReference type="EMBL" id="KAK0579954.1"/>
    </source>
</evidence>
<reference evidence="1" key="2">
    <citation type="submission" date="2023-06" db="EMBL/GenBank/DDBJ databases">
        <authorList>
            <person name="Swenson N.G."/>
            <person name="Wegrzyn J.L."/>
            <person name="Mcevoy S.L."/>
        </authorList>
    </citation>
    <scope>NUCLEOTIDE SEQUENCE</scope>
    <source>
        <strain evidence="1">NS2018</strain>
        <tissue evidence="1">Leaf</tissue>
    </source>
</reference>
<dbReference type="InterPro" id="IPR038980">
    <property type="entry name" value="ATM_plant"/>
</dbReference>
<evidence type="ECO:0000313" key="2">
    <source>
        <dbReference type="Proteomes" id="UP001168877"/>
    </source>
</evidence>
<reference evidence="1" key="1">
    <citation type="journal article" date="2022" name="Plant J.">
        <title>Strategies of tolerance reflected in two North American maple genomes.</title>
        <authorList>
            <person name="McEvoy S.L."/>
            <person name="Sezen U.U."/>
            <person name="Trouern-Trend A."/>
            <person name="McMahon S.M."/>
            <person name="Schaberg P.G."/>
            <person name="Yang J."/>
            <person name="Wegrzyn J.L."/>
            <person name="Swenson N.G."/>
        </authorList>
    </citation>
    <scope>NUCLEOTIDE SEQUENCE</scope>
    <source>
        <strain evidence="1">NS2018</strain>
    </source>
</reference>
<name>A0AA39VA74_ACESA</name>
<dbReference type="PANTHER" id="PTHR37079:SF4">
    <property type="entry name" value="SERINE_THREONINE-PROTEIN KINASE ATM"/>
    <property type="match status" value="1"/>
</dbReference>
<accession>A0AA39VA74</accession>
<dbReference type="PANTHER" id="PTHR37079">
    <property type="entry name" value="SERINE/THREONINE-PROTEIN KINASE ATM"/>
    <property type="match status" value="1"/>
</dbReference>
<protein>
    <submittedName>
        <fullName evidence="1">Uncharacterized protein</fullName>
    </submittedName>
</protein>
<dbReference type="Proteomes" id="UP001168877">
    <property type="component" value="Unassembled WGS sequence"/>
</dbReference>
<dbReference type="AlphaFoldDB" id="A0AA39VA74"/>
<sequence length="77" mass="8434">MQELSSVLLSNSQAENPLRSSFTPNEFDCSWQVIWNCLMHGLPIFSNVTAVVDAALVLLGHIISCDSLNTCVVPQDI</sequence>
<comment type="caution">
    <text evidence="1">The sequence shown here is derived from an EMBL/GenBank/DDBJ whole genome shotgun (WGS) entry which is preliminary data.</text>
</comment>
<dbReference type="EMBL" id="JAUESC010000385">
    <property type="protein sequence ID" value="KAK0579954.1"/>
    <property type="molecule type" value="Genomic_DNA"/>
</dbReference>
<proteinExistence type="predicted"/>
<keyword evidence="2" id="KW-1185">Reference proteome</keyword>
<gene>
    <name evidence="1" type="ORF">LWI29_033918</name>
</gene>